<gene>
    <name evidence="1" type="ORF">F8566_00320</name>
</gene>
<dbReference type="OrthoDB" id="3535573at2"/>
<evidence type="ECO:0000313" key="2">
    <source>
        <dbReference type="Proteomes" id="UP000468735"/>
    </source>
</evidence>
<dbReference type="GO" id="GO:0043565">
    <property type="term" value="F:sequence-specific DNA binding"/>
    <property type="evidence" value="ECO:0007669"/>
    <property type="project" value="InterPro"/>
</dbReference>
<dbReference type="InterPro" id="IPR010921">
    <property type="entry name" value="Trp_repressor/repl_initiator"/>
</dbReference>
<dbReference type="InterPro" id="IPR036388">
    <property type="entry name" value="WH-like_DNA-bd_sf"/>
</dbReference>
<evidence type="ECO:0000313" key="1">
    <source>
        <dbReference type="EMBL" id="KAB2352738.1"/>
    </source>
</evidence>
<dbReference type="EMBL" id="WBMT01000001">
    <property type="protein sequence ID" value="KAB2352738.1"/>
    <property type="molecule type" value="Genomic_DNA"/>
</dbReference>
<dbReference type="Proteomes" id="UP000468735">
    <property type="component" value="Unassembled WGS sequence"/>
</dbReference>
<organism evidence="1 2">
    <name type="scientific">Actinomadura rudentiformis</name>
    <dbReference type="NCBI Taxonomy" id="359158"/>
    <lineage>
        <taxon>Bacteria</taxon>
        <taxon>Bacillati</taxon>
        <taxon>Actinomycetota</taxon>
        <taxon>Actinomycetes</taxon>
        <taxon>Streptosporangiales</taxon>
        <taxon>Thermomonosporaceae</taxon>
        <taxon>Actinomadura</taxon>
    </lineage>
</organism>
<reference evidence="1 2" key="1">
    <citation type="submission" date="2019-09" db="EMBL/GenBank/DDBJ databases">
        <title>Actinomadura physcomitrii sp. nov., a novel actinomycete isolated from moss [Physcomitrium sphaericum (Ludw) Fuernr].</title>
        <authorList>
            <person name="Zhuang X."/>
            <person name="Liu C."/>
        </authorList>
    </citation>
    <scope>NUCLEOTIDE SEQUENCE [LARGE SCALE GENOMIC DNA]</scope>
    <source>
        <strain evidence="1 2">HMC1</strain>
    </source>
</reference>
<dbReference type="SUPFAM" id="SSF48295">
    <property type="entry name" value="TrpR-like"/>
    <property type="match status" value="1"/>
</dbReference>
<name>A0A6H9Z5X9_9ACTN</name>
<proteinExistence type="predicted"/>
<accession>A0A6H9Z5X9</accession>
<sequence length="135" mass="15420">METILLGLLERMDAENLAYVCETLVWNVEDNGAEIMAVCRSWLTGSDPALIEAALTVNDGLLFRTRDEMSSAFTRLAERHPQFAPRTTEILRNWDDHTKPKAVQDVLQGTWPLETAARIYGITEDQLRTWINETR</sequence>
<dbReference type="AlphaFoldDB" id="A0A6H9Z5X9"/>
<protein>
    <submittedName>
        <fullName evidence="1">Uncharacterized protein</fullName>
    </submittedName>
</protein>
<dbReference type="Gene3D" id="1.10.10.10">
    <property type="entry name" value="Winged helix-like DNA-binding domain superfamily/Winged helix DNA-binding domain"/>
    <property type="match status" value="1"/>
</dbReference>
<keyword evidence="2" id="KW-1185">Reference proteome</keyword>
<comment type="caution">
    <text evidence="1">The sequence shown here is derived from an EMBL/GenBank/DDBJ whole genome shotgun (WGS) entry which is preliminary data.</text>
</comment>